<dbReference type="PANTHER" id="PTHR24043">
    <property type="entry name" value="SCAVENGER RECEPTOR CLASS F"/>
    <property type="match status" value="1"/>
</dbReference>
<dbReference type="PROSITE" id="PS50026">
    <property type="entry name" value="EGF_3"/>
    <property type="match status" value="1"/>
</dbReference>
<name>A0A2G9TFK8_TELCI</name>
<dbReference type="Pfam" id="PF00053">
    <property type="entry name" value="EGF_laminin"/>
    <property type="match status" value="1"/>
</dbReference>
<evidence type="ECO:0000256" key="4">
    <source>
        <dbReference type="ARBA" id="ARBA00023157"/>
    </source>
</evidence>
<evidence type="ECO:0000256" key="3">
    <source>
        <dbReference type="ARBA" id="ARBA00022737"/>
    </source>
</evidence>
<keyword evidence="8" id="KW-1185">Reference proteome</keyword>
<evidence type="ECO:0000256" key="5">
    <source>
        <dbReference type="PROSITE-ProRule" id="PRU00076"/>
    </source>
</evidence>
<evidence type="ECO:0000313" key="7">
    <source>
        <dbReference type="EMBL" id="PIO56150.1"/>
    </source>
</evidence>
<reference evidence="7 8" key="1">
    <citation type="submission" date="2015-09" db="EMBL/GenBank/DDBJ databases">
        <title>Draft genome of the parasitic nematode Teladorsagia circumcincta isolate WARC Sus (inbred).</title>
        <authorList>
            <person name="Mitreva M."/>
        </authorList>
    </citation>
    <scope>NUCLEOTIDE SEQUENCE [LARGE SCALE GENOMIC DNA]</scope>
    <source>
        <strain evidence="7 8">S</strain>
    </source>
</reference>
<dbReference type="InterPro" id="IPR000742">
    <property type="entry name" value="EGF"/>
</dbReference>
<sequence>CERPCPSGHFGANCEEVCECENGATCDPISGHCSCQAGWRGRKCSRPCLKGYFGRHCSQTCRCSNQKPCDHITGKCQCPKGYTGHGCTEHAKKFPVVDLAQRGQNKRTNE</sequence>
<organism evidence="7 8">
    <name type="scientific">Teladorsagia circumcincta</name>
    <name type="common">Brown stomach worm</name>
    <name type="synonym">Ostertagia circumcincta</name>
    <dbReference type="NCBI Taxonomy" id="45464"/>
    <lineage>
        <taxon>Eukaryota</taxon>
        <taxon>Metazoa</taxon>
        <taxon>Ecdysozoa</taxon>
        <taxon>Nematoda</taxon>
        <taxon>Chromadorea</taxon>
        <taxon>Rhabditida</taxon>
        <taxon>Rhabditina</taxon>
        <taxon>Rhabditomorpha</taxon>
        <taxon>Strongyloidea</taxon>
        <taxon>Trichostrongylidae</taxon>
        <taxon>Teladorsagia</taxon>
    </lineage>
</organism>
<proteinExistence type="predicted"/>
<accession>A0A2G9TFK8</accession>
<dbReference type="PROSITE" id="PS00022">
    <property type="entry name" value="EGF_1"/>
    <property type="match status" value="2"/>
</dbReference>
<dbReference type="Gene3D" id="2.170.300.10">
    <property type="entry name" value="Tie2 ligand-binding domain superfamily"/>
    <property type="match status" value="1"/>
</dbReference>
<comment type="caution">
    <text evidence="5">Lacks conserved residue(s) required for the propagation of feature annotation.</text>
</comment>
<dbReference type="OrthoDB" id="5782266at2759"/>
<keyword evidence="1 5" id="KW-0245">EGF-like domain</keyword>
<evidence type="ECO:0000313" key="8">
    <source>
        <dbReference type="Proteomes" id="UP000230423"/>
    </source>
</evidence>
<protein>
    <submittedName>
        <fullName evidence="7">Laminin EGF-like protein</fullName>
    </submittedName>
</protein>
<dbReference type="InterPro" id="IPR042635">
    <property type="entry name" value="MEGF10/SREC1/2-like"/>
</dbReference>
<feature type="disulfide bond" evidence="5">
    <location>
        <begin position="35"/>
        <end position="44"/>
    </location>
</feature>
<dbReference type="PANTHER" id="PTHR24043:SF8">
    <property type="entry name" value="EGF-LIKE DOMAIN-CONTAINING PROTEIN"/>
    <property type="match status" value="1"/>
</dbReference>
<dbReference type="PRINTS" id="PR00011">
    <property type="entry name" value="EGFLAMININ"/>
</dbReference>
<dbReference type="EMBL" id="KZ382125">
    <property type="protein sequence ID" value="PIO56150.1"/>
    <property type="molecule type" value="Genomic_DNA"/>
</dbReference>
<feature type="non-terminal residue" evidence="7">
    <location>
        <position position="1"/>
    </location>
</feature>
<dbReference type="Proteomes" id="UP000230423">
    <property type="component" value="Unassembled WGS sequence"/>
</dbReference>
<dbReference type="GO" id="GO:0005044">
    <property type="term" value="F:scavenger receptor activity"/>
    <property type="evidence" value="ECO:0007669"/>
    <property type="project" value="InterPro"/>
</dbReference>
<evidence type="ECO:0000256" key="1">
    <source>
        <dbReference type="ARBA" id="ARBA00022536"/>
    </source>
</evidence>
<feature type="domain" description="EGF-like" evidence="6">
    <location>
        <begin position="10"/>
        <end position="45"/>
    </location>
</feature>
<dbReference type="PROSITE" id="PS01186">
    <property type="entry name" value="EGF_2"/>
    <property type="match status" value="1"/>
</dbReference>
<evidence type="ECO:0000256" key="2">
    <source>
        <dbReference type="ARBA" id="ARBA00022729"/>
    </source>
</evidence>
<keyword evidence="3" id="KW-0677">Repeat</keyword>
<dbReference type="FunFam" id="2.170.300.10:FF:000041">
    <property type="entry name" value="Tyrosine protein kinase receptor tie-1, putative"/>
    <property type="match status" value="1"/>
</dbReference>
<dbReference type="SMART" id="SM00181">
    <property type="entry name" value="EGF"/>
    <property type="match status" value="2"/>
</dbReference>
<evidence type="ECO:0000259" key="6">
    <source>
        <dbReference type="PROSITE" id="PS50026"/>
    </source>
</evidence>
<gene>
    <name evidence="7" type="ORF">TELCIR_22455</name>
</gene>
<keyword evidence="2" id="KW-0732">Signal</keyword>
<keyword evidence="4 5" id="KW-1015">Disulfide bond</keyword>
<dbReference type="InterPro" id="IPR002049">
    <property type="entry name" value="LE_dom"/>
</dbReference>
<dbReference type="AlphaFoldDB" id="A0A2G9TFK8"/>